<dbReference type="PANTHER" id="PTHR11472:SF34">
    <property type="entry name" value="REGULATOR OF TELOMERE ELONGATION HELICASE 1"/>
    <property type="match status" value="1"/>
</dbReference>
<dbReference type="GO" id="GO:0045910">
    <property type="term" value="P:negative regulation of DNA recombination"/>
    <property type="evidence" value="ECO:0007669"/>
    <property type="project" value="TreeGrafter"/>
</dbReference>
<dbReference type="Gene3D" id="1.20.1160.20">
    <property type="match status" value="1"/>
</dbReference>
<evidence type="ECO:0000256" key="5">
    <source>
        <dbReference type="ARBA" id="ARBA00022741"/>
    </source>
</evidence>
<evidence type="ECO:0000256" key="9">
    <source>
        <dbReference type="ARBA" id="ARBA00022840"/>
    </source>
</evidence>
<evidence type="ECO:0000256" key="8">
    <source>
        <dbReference type="ARBA" id="ARBA00022806"/>
    </source>
</evidence>
<dbReference type="InterPro" id="IPR057498">
    <property type="entry name" value="Rtel1_ARCH"/>
</dbReference>
<keyword evidence="15" id="KW-0539">Nucleus</keyword>
<dbReference type="GO" id="GO:1904430">
    <property type="term" value="P:negative regulation of t-circle formation"/>
    <property type="evidence" value="ECO:0007669"/>
    <property type="project" value="TreeGrafter"/>
</dbReference>
<dbReference type="Pfam" id="PF06733">
    <property type="entry name" value="DEAD_2"/>
    <property type="match status" value="1"/>
</dbReference>
<dbReference type="GO" id="GO:0090657">
    <property type="term" value="P:telomeric loop disassembly"/>
    <property type="evidence" value="ECO:0007669"/>
    <property type="project" value="TreeGrafter"/>
</dbReference>
<organism evidence="20 21">
    <name type="scientific">Miscanthus lutarioriparius</name>
    <dbReference type="NCBI Taxonomy" id="422564"/>
    <lineage>
        <taxon>Eukaryota</taxon>
        <taxon>Viridiplantae</taxon>
        <taxon>Streptophyta</taxon>
        <taxon>Embryophyta</taxon>
        <taxon>Tracheophyta</taxon>
        <taxon>Spermatophyta</taxon>
        <taxon>Magnoliopsida</taxon>
        <taxon>Liliopsida</taxon>
        <taxon>Poales</taxon>
        <taxon>Poaceae</taxon>
        <taxon>PACMAD clade</taxon>
        <taxon>Panicoideae</taxon>
        <taxon>Andropogonodae</taxon>
        <taxon>Andropogoneae</taxon>
        <taxon>Saccharinae</taxon>
        <taxon>Miscanthus</taxon>
    </lineage>
</organism>
<evidence type="ECO:0000256" key="4">
    <source>
        <dbReference type="ARBA" id="ARBA00022723"/>
    </source>
</evidence>
<comment type="caution">
    <text evidence="20">The sequence shown here is derived from an EMBL/GenBank/DDBJ whole genome shotgun (WGS) entry which is preliminary data.</text>
</comment>
<feature type="domain" description="Helicase ATP-binding" evidence="19">
    <location>
        <begin position="7"/>
        <end position="303"/>
    </location>
</feature>
<keyword evidence="4" id="KW-0479">Metal-binding</keyword>
<evidence type="ECO:0000256" key="1">
    <source>
        <dbReference type="ARBA" id="ARBA00004123"/>
    </source>
</evidence>
<keyword evidence="14" id="KW-0413">Isomerase</keyword>
<dbReference type="NCBIfam" id="TIGR00604">
    <property type="entry name" value="rad3"/>
    <property type="match status" value="1"/>
</dbReference>
<gene>
    <name evidence="20" type="ORF">NCGR_LOCUS21190</name>
</gene>
<dbReference type="InterPro" id="IPR006555">
    <property type="entry name" value="ATP-dep_Helicase_C"/>
</dbReference>
<dbReference type="InterPro" id="IPR013020">
    <property type="entry name" value="Rad3/Chl1-like"/>
</dbReference>
<dbReference type="InterPro" id="IPR014013">
    <property type="entry name" value="Helic_SF1/SF2_ATP-bd_DinG/Rad3"/>
</dbReference>
<dbReference type="InterPro" id="IPR027417">
    <property type="entry name" value="P-loop_NTPase"/>
</dbReference>
<keyword evidence="9" id="KW-0067">ATP-binding</keyword>
<dbReference type="GO" id="GO:0046872">
    <property type="term" value="F:metal ion binding"/>
    <property type="evidence" value="ECO:0007669"/>
    <property type="project" value="UniProtKB-KW"/>
</dbReference>
<evidence type="ECO:0000256" key="2">
    <source>
        <dbReference type="ARBA" id="ARBA00009146"/>
    </source>
</evidence>
<name>A0A811P2I5_9POAL</name>
<evidence type="ECO:0000256" key="15">
    <source>
        <dbReference type="ARBA" id="ARBA00023242"/>
    </source>
</evidence>
<dbReference type="FunFam" id="3.40.50.300:FF:000431">
    <property type="entry name" value="Regulator of telomere elongation helicase 1"/>
    <property type="match status" value="1"/>
</dbReference>
<proteinExistence type="inferred from homology"/>
<feature type="compositionally biased region" description="Basic and acidic residues" evidence="18">
    <location>
        <begin position="865"/>
        <end position="874"/>
    </location>
</feature>
<feature type="compositionally biased region" description="Low complexity" evidence="18">
    <location>
        <begin position="88"/>
        <end position="103"/>
    </location>
</feature>
<feature type="region of interest" description="Disordered" evidence="18">
    <location>
        <begin position="77"/>
        <end position="104"/>
    </location>
</feature>
<comment type="subcellular location">
    <subcellularLocation>
        <location evidence="1">Nucleus</location>
    </subcellularLocation>
</comment>
<evidence type="ECO:0000256" key="14">
    <source>
        <dbReference type="ARBA" id="ARBA00023235"/>
    </source>
</evidence>
<dbReference type="SMART" id="SM00491">
    <property type="entry name" value="HELICc2"/>
    <property type="match status" value="1"/>
</dbReference>
<keyword evidence="12" id="KW-0238">DNA-binding</keyword>
<evidence type="ECO:0000256" key="7">
    <source>
        <dbReference type="ARBA" id="ARBA00022801"/>
    </source>
</evidence>
<accession>A0A811P2I5</accession>
<dbReference type="GO" id="GO:0005524">
    <property type="term" value="F:ATP binding"/>
    <property type="evidence" value="ECO:0007669"/>
    <property type="project" value="UniProtKB-KW"/>
</dbReference>
<dbReference type="InterPro" id="IPR010614">
    <property type="entry name" value="RAD3-like_helicase_DEAD"/>
</dbReference>
<keyword evidence="13" id="KW-0234">DNA repair</keyword>
<dbReference type="Gene3D" id="3.40.50.300">
    <property type="entry name" value="P-loop containing nucleotide triphosphate hydrolases"/>
    <property type="match status" value="2"/>
</dbReference>
<dbReference type="OrthoDB" id="19182at2759"/>
<evidence type="ECO:0000256" key="13">
    <source>
        <dbReference type="ARBA" id="ARBA00023204"/>
    </source>
</evidence>
<keyword evidence="7" id="KW-0378">Hydrolase</keyword>
<evidence type="ECO:0000259" key="19">
    <source>
        <dbReference type="PROSITE" id="PS51193"/>
    </source>
</evidence>
<feature type="region of interest" description="Disordered" evidence="18">
    <location>
        <begin position="862"/>
        <end position="882"/>
    </location>
</feature>
<dbReference type="GO" id="GO:0010569">
    <property type="term" value="P:regulation of double-strand break repair via homologous recombination"/>
    <property type="evidence" value="ECO:0007669"/>
    <property type="project" value="TreeGrafter"/>
</dbReference>
<dbReference type="Pfam" id="PF13307">
    <property type="entry name" value="Helicase_C_2"/>
    <property type="match status" value="1"/>
</dbReference>
<evidence type="ECO:0000256" key="17">
    <source>
        <dbReference type="ARBA" id="ARBA00073810"/>
    </source>
</evidence>
<dbReference type="SMART" id="SM00488">
    <property type="entry name" value="DEXDc2"/>
    <property type="match status" value="1"/>
</dbReference>
<evidence type="ECO:0000313" key="20">
    <source>
        <dbReference type="EMBL" id="CAD6231071.1"/>
    </source>
</evidence>
<dbReference type="GO" id="GO:0005634">
    <property type="term" value="C:nucleus"/>
    <property type="evidence" value="ECO:0007669"/>
    <property type="project" value="UniProtKB-SubCell"/>
</dbReference>
<keyword evidence="8" id="KW-0347">Helicase</keyword>
<keyword evidence="6" id="KW-0227">DNA damage</keyword>
<dbReference type="SUPFAM" id="SSF52540">
    <property type="entry name" value="P-loop containing nucleoside triphosphate hydrolases"/>
    <property type="match status" value="1"/>
</dbReference>
<reference evidence="20" key="1">
    <citation type="submission" date="2020-10" db="EMBL/GenBank/DDBJ databases">
        <authorList>
            <person name="Han B."/>
            <person name="Lu T."/>
            <person name="Zhao Q."/>
            <person name="Huang X."/>
            <person name="Zhao Y."/>
        </authorList>
    </citation>
    <scope>NUCLEOTIDE SEQUENCE</scope>
</reference>
<keyword evidence="3" id="KW-0004">4Fe-4S</keyword>
<dbReference type="CDD" id="cd17970">
    <property type="entry name" value="DEAHc_FancJ"/>
    <property type="match status" value="1"/>
</dbReference>
<dbReference type="EMBL" id="CAJGYO010000005">
    <property type="protein sequence ID" value="CAD6231071.1"/>
    <property type="molecule type" value="Genomic_DNA"/>
</dbReference>
<dbReference type="GO" id="GO:0003677">
    <property type="term" value="F:DNA binding"/>
    <property type="evidence" value="ECO:0007669"/>
    <property type="project" value="UniProtKB-KW"/>
</dbReference>
<protein>
    <recommendedName>
        <fullName evidence="17">Regulator of telomere elongation helicase 1 homolog</fullName>
    </recommendedName>
</protein>
<dbReference type="Proteomes" id="UP000604825">
    <property type="component" value="Unassembled WGS sequence"/>
</dbReference>
<dbReference type="PROSITE" id="PS51193">
    <property type="entry name" value="HELICASE_ATP_BIND_2"/>
    <property type="match status" value="1"/>
</dbReference>
<evidence type="ECO:0000256" key="16">
    <source>
        <dbReference type="ARBA" id="ARBA00049360"/>
    </source>
</evidence>
<dbReference type="AlphaFoldDB" id="A0A811P2I5"/>
<dbReference type="InterPro" id="IPR045028">
    <property type="entry name" value="DinG/Rad3-like"/>
</dbReference>
<sequence>MPVYSIRGVSVDFPFDAYDCQITYMDRVIESLQQGKNALLESPTGTGKTLCLLCASLAWRRTFGEFLRVGRGGGGGGTQQLPYGSQPSVSQQSEDSTSQQQQSRYPVIIYASRTHSQLRQVIKELKATSYRPKMAVLGSREQMCIHDEVSKLRGRAQNNACHFLCKKRRCPHNNHVAEFMKNKPELGNEPFDIEDLINIGRRKGPCPYYISRELSKSVDILFAPYNYLIDPGNRRSLNGIPWDNAVLIFDEAHNLESICADAASFDLFPNNLTACIAEAHECIKLCAAKRSIEKSADKQFDPENYAILKALLMALEKKIGELLIASKELGYTKAGSYIYDFLSELNITSDTSKKLIETIDGASLLLEEGNSAETGPGVQAKAAVSRLESIRDMLDIIFRGGGQNHAKYYRFHVNESQQTSGDALKVLGKSSRTLSWWCFNPGLAMEEFLKLGVRSIILTSGTLSPLDSLAMELNLEFPVRLENPHVISSDQIWVGVVPVGPSGHALNSSYRTRNTIQYKQELGTAIVNFARIVPDGLLVFFPSYSMMDMCVEFWKNRNHSNSASENTIWQRICKHKQPVIEPRQSSNFQSAIENYRAKLHDSSSGAIFFAVCRGKVSEGLDFADRAGRAVIVTGMPFATPTDAKVRLKREYLDKQGTPSNKNTKTLTGEEWYVQQAARAVNQAVGRVIRHRHDYGAIIYCDERFAWPNYQSQMSYWLRPYIKCYSKYGEVVQGLTRFFRDKASSDPLSLEPTDCNNCIAPVASEHMPKEKLSDLAASAQDECPQITLSGNSTMRRSNFMKLAQITPANRSTLTTKHNFTSTSTKHNFSEDQLSQDTKVADMTDDLPIQGHLKEHTFKSLGLKKAKTTDRSKDAVGSDDVSSKLPQNIGSRALARYQYEGSTPEPKKSTTITAYGKNEATCEKSEGQESNSGLAFLKLAQEKLSSAEYKEFVEYMKALKSKTMHIKDSLEAITKLFSSPGKLPLLEGFRVFVPKNHLSFYEQLVRRYSVCST</sequence>
<keyword evidence="10" id="KW-0408">Iron</keyword>
<comment type="similarity">
    <text evidence="2">Belongs to the helicase family. RAD3/XPD subfamily.</text>
</comment>
<evidence type="ECO:0000256" key="6">
    <source>
        <dbReference type="ARBA" id="ARBA00022763"/>
    </source>
</evidence>
<comment type="catalytic activity">
    <reaction evidence="16">
        <text>ATP + H2O = ADP + phosphate + H(+)</text>
        <dbReference type="Rhea" id="RHEA:13065"/>
        <dbReference type="ChEBI" id="CHEBI:15377"/>
        <dbReference type="ChEBI" id="CHEBI:15378"/>
        <dbReference type="ChEBI" id="CHEBI:30616"/>
        <dbReference type="ChEBI" id="CHEBI:43474"/>
        <dbReference type="ChEBI" id="CHEBI:456216"/>
    </reaction>
</comment>
<evidence type="ECO:0000313" key="21">
    <source>
        <dbReference type="Proteomes" id="UP000604825"/>
    </source>
</evidence>
<evidence type="ECO:0000256" key="18">
    <source>
        <dbReference type="SAM" id="MobiDB-lite"/>
    </source>
</evidence>
<keyword evidence="11" id="KW-0411">Iron-sulfur</keyword>
<dbReference type="GO" id="GO:0003678">
    <property type="term" value="F:DNA helicase activity"/>
    <property type="evidence" value="ECO:0007669"/>
    <property type="project" value="InterPro"/>
</dbReference>
<evidence type="ECO:0000256" key="11">
    <source>
        <dbReference type="ARBA" id="ARBA00023014"/>
    </source>
</evidence>
<evidence type="ECO:0000256" key="3">
    <source>
        <dbReference type="ARBA" id="ARBA00022485"/>
    </source>
</evidence>
<dbReference type="PANTHER" id="PTHR11472">
    <property type="entry name" value="DNA REPAIR DEAD HELICASE RAD3/XP-D SUBFAMILY MEMBER"/>
    <property type="match status" value="1"/>
</dbReference>
<evidence type="ECO:0000256" key="12">
    <source>
        <dbReference type="ARBA" id="ARBA00023125"/>
    </source>
</evidence>
<dbReference type="GO" id="GO:0016818">
    <property type="term" value="F:hydrolase activity, acting on acid anhydrides, in phosphorus-containing anhydrides"/>
    <property type="evidence" value="ECO:0007669"/>
    <property type="project" value="InterPro"/>
</dbReference>
<dbReference type="Pfam" id="PF23116">
    <property type="entry name" value="HHD_RTEL1"/>
    <property type="match status" value="1"/>
</dbReference>
<evidence type="ECO:0000256" key="10">
    <source>
        <dbReference type="ARBA" id="ARBA00023004"/>
    </source>
</evidence>
<keyword evidence="21" id="KW-1185">Reference proteome</keyword>
<keyword evidence="5" id="KW-0547">Nucleotide-binding</keyword>
<dbReference type="FunFam" id="1.20.1160.20:FF:000010">
    <property type="entry name" value="Regulator of telomere elongation helicase 1 homolog"/>
    <property type="match status" value="1"/>
</dbReference>
<dbReference type="Pfam" id="PF23109">
    <property type="entry name" value="ARCH_RTEL1"/>
    <property type="match status" value="1"/>
</dbReference>
<dbReference type="CDD" id="cd18788">
    <property type="entry name" value="SF2_C_XPD"/>
    <property type="match status" value="1"/>
</dbReference>
<dbReference type="InterPro" id="IPR006554">
    <property type="entry name" value="Helicase-like_DEXD_c2"/>
</dbReference>
<dbReference type="GO" id="GO:0070182">
    <property type="term" value="F:DNA polymerase binding"/>
    <property type="evidence" value="ECO:0007669"/>
    <property type="project" value="TreeGrafter"/>
</dbReference>
<dbReference type="GO" id="GO:0006281">
    <property type="term" value="P:DNA repair"/>
    <property type="evidence" value="ECO:0007669"/>
    <property type="project" value="UniProtKB-KW"/>
</dbReference>
<dbReference type="GO" id="GO:0051539">
    <property type="term" value="F:4 iron, 4 sulfur cluster binding"/>
    <property type="evidence" value="ECO:0007669"/>
    <property type="project" value="UniProtKB-KW"/>
</dbReference>